<name>A0A1X6NMB0_PORUM</name>
<feature type="signal peptide" evidence="1">
    <location>
        <begin position="1"/>
        <end position="23"/>
    </location>
</feature>
<proteinExistence type="predicted"/>
<sequence>MFTARRFVAAAAVVAALVASAAATYSTGKTIIISHNPGVIVKKPCTVPTECNIIKVVSSGCKIKVENPVPCSTAAPLLLVGNTCFATATLTGTCTTVVVKARTCSKPCPKTCTVLKDCSKTVKKTFDCSKVKVIIVPCASLHGHYSSGFTVVCKKKVVIKKTCTKLVKVKKTCTVVVPCSH</sequence>
<feature type="chain" id="PRO_5013253698" evidence="1">
    <location>
        <begin position="24"/>
        <end position="181"/>
    </location>
</feature>
<reference evidence="2 3" key="1">
    <citation type="submission" date="2017-03" db="EMBL/GenBank/DDBJ databases">
        <title>WGS assembly of Porphyra umbilicalis.</title>
        <authorList>
            <person name="Brawley S.H."/>
            <person name="Blouin N.A."/>
            <person name="Ficko-Blean E."/>
            <person name="Wheeler G.L."/>
            <person name="Lohr M."/>
            <person name="Goodson H.V."/>
            <person name="Jenkins J.W."/>
            <person name="Blaby-Haas C.E."/>
            <person name="Helliwell K.E."/>
            <person name="Chan C."/>
            <person name="Marriage T."/>
            <person name="Bhattacharya D."/>
            <person name="Klein A.S."/>
            <person name="Badis Y."/>
            <person name="Brodie J."/>
            <person name="Cao Y."/>
            <person name="Collen J."/>
            <person name="Dittami S.M."/>
            <person name="Gachon C.M."/>
            <person name="Green B.R."/>
            <person name="Karpowicz S."/>
            <person name="Kim J.W."/>
            <person name="Kudahl U."/>
            <person name="Lin S."/>
            <person name="Michel G."/>
            <person name="Mittag M."/>
            <person name="Olson B.J."/>
            <person name="Pangilinan J."/>
            <person name="Peng Y."/>
            <person name="Qiu H."/>
            <person name="Shu S."/>
            <person name="Singer J.T."/>
            <person name="Smith A.G."/>
            <person name="Sprecher B.N."/>
            <person name="Wagner V."/>
            <person name="Wang W."/>
            <person name="Wang Z.-Y."/>
            <person name="Yan J."/>
            <person name="Yarish C."/>
            <person name="Zoeuner-Riek S."/>
            <person name="Zhuang Y."/>
            <person name="Zou Y."/>
            <person name="Lindquist E.A."/>
            <person name="Grimwood J."/>
            <person name="Barry K."/>
            <person name="Rokhsar D.S."/>
            <person name="Schmutz J."/>
            <person name="Stiller J.W."/>
            <person name="Grossman A.R."/>
            <person name="Prochnik S.E."/>
        </authorList>
    </citation>
    <scope>NUCLEOTIDE SEQUENCE [LARGE SCALE GENOMIC DNA]</scope>
    <source>
        <strain evidence="2">4086291</strain>
    </source>
</reference>
<keyword evidence="3" id="KW-1185">Reference proteome</keyword>
<keyword evidence="1" id="KW-0732">Signal</keyword>
<gene>
    <name evidence="2" type="ORF">BU14_1243s0003</name>
</gene>
<organism evidence="2 3">
    <name type="scientific">Porphyra umbilicalis</name>
    <name type="common">Purple laver</name>
    <name type="synonym">Red alga</name>
    <dbReference type="NCBI Taxonomy" id="2786"/>
    <lineage>
        <taxon>Eukaryota</taxon>
        <taxon>Rhodophyta</taxon>
        <taxon>Bangiophyceae</taxon>
        <taxon>Bangiales</taxon>
        <taxon>Bangiaceae</taxon>
        <taxon>Porphyra</taxon>
    </lineage>
</organism>
<dbReference type="AlphaFoldDB" id="A0A1X6NMB0"/>
<evidence type="ECO:0000313" key="2">
    <source>
        <dbReference type="EMBL" id="OSX69725.1"/>
    </source>
</evidence>
<dbReference type="EMBL" id="KV919427">
    <property type="protein sequence ID" value="OSX69725.1"/>
    <property type="molecule type" value="Genomic_DNA"/>
</dbReference>
<accession>A0A1X6NMB0</accession>
<evidence type="ECO:0000256" key="1">
    <source>
        <dbReference type="SAM" id="SignalP"/>
    </source>
</evidence>
<protein>
    <submittedName>
        <fullName evidence="2">Uncharacterized protein</fullName>
    </submittedName>
</protein>
<evidence type="ECO:0000313" key="3">
    <source>
        <dbReference type="Proteomes" id="UP000218209"/>
    </source>
</evidence>
<dbReference type="Proteomes" id="UP000218209">
    <property type="component" value="Unassembled WGS sequence"/>
</dbReference>